<proteinExistence type="predicted"/>
<feature type="non-terminal residue" evidence="1">
    <location>
        <position position="63"/>
    </location>
</feature>
<dbReference type="Proteomes" id="UP001295469">
    <property type="component" value="Chromosome C09"/>
</dbReference>
<gene>
    <name evidence="1" type="ORF">DARMORV10_C09P17680.1</name>
</gene>
<sequence length="63" mass="7420">KVCIEVLCYYLRVPVHCSVIEEMRARDRHTLELAEKVDFLTFMTDYETEQKLGKLEKIVSELG</sequence>
<dbReference type="AlphaFoldDB" id="A0A816J2H4"/>
<organism evidence="1">
    <name type="scientific">Brassica napus</name>
    <name type="common">Rape</name>
    <dbReference type="NCBI Taxonomy" id="3708"/>
    <lineage>
        <taxon>Eukaryota</taxon>
        <taxon>Viridiplantae</taxon>
        <taxon>Streptophyta</taxon>
        <taxon>Embryophyta</taxon>
        <taxon>Tracheophyta</taxon>
        <taxon>Spermatophyta</taxon>
        <taxon>Magnoliopsida</taxon>
        <taxon>eudicotyledons</taxon>
        <taxon>Gunneridae</taxon>
        <taxon>Pentapetalae</taxon>
        <taxon>rosids</taxon>
        <taxon>malvids</taxon>
        <taxon>Brassicales</taxon>
        <taxon>Brassicaceae</taxon>
        <taxon>Brassiceae</taxon>
        <taxon>Brassica</taxon>
    </lineage>
</organism>
<evidence type="ECO:0000313" key="1">
    <source>
        <dbReference type="EMBL" id="CAF1721266.1"/>
    </source>
</evidence>
<feature type="non-terminal residue" evidence="1">
    <location>
        <position position="1"/>
    </location>
</feature>
<dbReference type="EMBL" id="HG994373">
    <property type="protein sequence ID" value="CAF1721266.1"/>
    <property type="molecule type" value="Genomic_DNA"/>
</dbReference>
<accession>A0A816J2H4</accession>
<reference evidence="1" key="1">
    <citation type="submission" date="2021-01" db="EMBL/GenBank/DDBJ databases">
        <authorList>
            <consortium name="Genoscope - CEA"/>
            <person name="William W."/>
        </authorList>
    </citation>
    <scope>NUCLEOTIDE SEQUENCE</scope>
</reference>
<protein>
    <submittedName>
        <fullName evidence="1">(rape) hypothetical protein</fullName>
    </submittedName>
</protein>
<name>A0A816J2H4_BRANA</name>